<gene>
    <name evidence="2" type="ORF">V7S43_009603</name>
</gene>
<feature type="region of interest" description="Disordered" evidence="1">
    <location>
        <begin position="1"/>
        <end position="89"/>
    </location>
</feature>
<reference evidence="2 3" key="1">
    <citation type="submission" date="2024-09" db="EMBL/GenBank/DDBJ databases">
        <title>Genome sequencing and assembly of Phytophthora oleae, isolate VK10A, causative agent of rot of olive drupes.</title>
        <authorList>
            <person name="Conti Taguali S."/>
            <person name="Riolo M."/>
            <person name="La Spada F."/>
            <person name="Cacciola S.O."/>
            <person name="Dionisio G."/>
        </authorList>
    </citation>
    <scope>NUCLEOTIDE SEQUENCE [LARGE SCALE GENOMIC DNA]</scope>
    <source>
        <strain evidence="2 3">VK10A</strain>
    </source>
</reference>
<evidence type="ECO:0000313" key="3">
    <source>
        <dbReference type="Proteomes" id="UP001632037"/>
    </source>
</evidence>
<dbReference type="EMBL" id="JBIMZQ010000020">
    <property type="protein sequence ID" value="KAL3665569.1"/>
    <property type="molecule type" value="Genomic_DNA"/>
</dbReference>
<feature type="region of interest" description="Disordered" evidence="1">
    <location>
        <begin position="109"/>
        <end position="155"/>
    </location>
</feature>
<name>A0ABD3FKP9_9STRA</name>
<dbReference type="Proteomes" id="UP001632037">
    <property type="component" value="Unassembled WGS sequence"/>
</dbReference>
<feature type="compositionally biased region" description="Basic and acidic residues" evidence="1">
    <location>
        <begin position="19"/>
        <end position="37"/>
    </location>
</feature>
<sequence length="397" mass="43950">MADPLQGVPEDPGTSTWEGGDRPEQEEHEQMSNEARRGVQGTVHGGQGQGEDDRYKPVRATGASINSEEVNTDAAGAAPVAVASREKEGDIELKVSEEASAFGIELNERAAKQSEEEPTETMSEDKTTEMDEVPQQHTSEGYHLQRQSEKEQAEITPQQTFELLLGSLQESTPAKPLDMELQLVAELFRHVVERNDLDIQRLGPGTGRHPTRKEQGRLLALCRLITDTTTQTYAAWEAALDSILLLAVQAKWHITHAIDNVMAKINLKQSKPLHEWVQVVRGNQPNDHPEIHVTTAPAQASNGRYMFNPAKYNQEMQQRLSAICMQPYHPGDNIEGGSADEWRVIDGIASGNILCKSIPPIAMKLLGADGCFELHLLLHANVEGELHMPLLDREKLH</sequence>
<evidence type="ECO:0000313" key="2">
    <source>
        <dbReference type="EMBL" id="KAL3665569.1"/>
    </source>
</evidence>
<proteinExistence type="predicted"/>
<feature type="compositionally biased region" description="Low complexity" evidence="1">
    <location>
        <begin position="74"/>
        <end position="83"/>
    </location>
</feature>
<protein>
    <submittedName>
        <fullName evidence="2">Uncharacterized protein</fullName>
    </submittedName>
</protein>
<organism evidence="2 3">
    <name type="scientific">Phytophthora oleae</name>
    <dbReference type="NCBI Taxonomy" id="2107226"/>
    <lineage>
        <taxon>Eukaryota</taxon>
        <taxon>Sar</taxon>
        <taxon>Stramenopiles</taxon>
        <taxon>Oomycota</taxon>
        <taxon>Peronosporomycetes</taxon>
        <taxon>Peronosporales</taxon>
        <taxon>Peronosporaceae</taxon>
        <taxon>Phytophthora</taxon>
    </lineage>
</organism>
<evidence type="ECO:0000256" key="1">
    <source>
        <dbReference type="SAM" id="MobiDB-lite"/>
    </source>
</evidence>
<comment type="caution">
    <text evidence="2">The sequence shown here is derived from an EMBL/GenBank/DDBJ whole genome shotgun (WGS) entry which is preliminary data.</text>
</comment>
<accession>A0ABD3FKP9</accession>
<keyword evidence="3" id="KW-1185">Reference proteome</keyword>
<dbReference type="AlphaFoldDB" id="A0ABD3FKP9"/>